<dbReference type="PANTHER" id="PTHR10314">
    <property type="entry name" value="CYSTATHIONINE BETA-SYNTHASE"/>
    <property type="match status" value="1"/>
</dbReference>
<evidence type="ECO:0000256" key="2">
    <source>
        <dbReference type="ARBA" id="ARBA00005003"/>
    </source>
</evidence>
<dbReference type="SUPFAM" id="SSF53686">
    <property type="entry name" value="Tryptophan synthase beta subunit-like PLP-dependent enzymes"/>
    <property type="match status" value="2"/>
</dbReference>
<evidence type="ECO:0000259" key="8">
    <source>
        <dbReference type="Pfam" id="PF00291"/>
    </source>
</evidence>
<dbReference type="InterPro" id="IPR001926">
    <property type="entry name" value="TrpB-like_PALP"/>
</dbReference>
<dbReference type="FunFam" id="3.40.50.1100:FF:000118">
    <property type="entry name" value="Related to CYS4-cystathionine beta-synthase"/>
    <property type="match status" value="2"/>
</dbReference>
<evidence type="ECO:0000256" key="1">
    <source>
        <dbReference type="ARBA" id="ARBA00001933"/>
    </source>
</evidence>
<dbReference type="EC" id="4.2.1.22" evidence="5"/>
<dbReference type="AlphaFoldDB" id="A0A1I8ED31"/>
<comment type="catalytic activity">
    <reaction evidence="7">
        <text>L-homocysteine + L-serine = L,L-cystathionine + H2O</text>
        <dbReference type="Rhea" id="RHEA:10112"/>
        <dbReference type="ChEBI" id="CHEBI:15377"/>
        <dbReference type="ChEBI" id="CHEBI:33384"/>
        <dbReference type="ChEBI" id="CHEBI:58161"/>
        <dbReference type="ChEBI" id="CHEBI:58199"/>
        <dbReference type="EC" id="4.2.1.22"/>
    </reaction>
</comment>
<protein>
    <recommendedName>
        <fullName evidence="5">cystathionine beta-synthase</fullName>
        <ecNumber evidence="5">4.2.1.22</ecNumber>
    </recommendedName>
</protein>
<evidence type="ECO:0000313" key="9">
    <source>
        <dbReference type="WBParaSite" id="maker-PairedContig_1445-snap-gene-0.10-mRNA-1"/>
    </source>
</evidence>
<proteinExistence type="inferred from homology"/>
<dbReference type="GO" id="GO:0004122">
    <property type="term" value="F:cystathionine beta-synthase activity"/>
    <property type="evidence" value="ECO:0007669"/>
    <property type="project" value="UniProtKB-EC"/>
</dbReference>
<evidence type="ECO:0000256" key="6">
    <source>
        <dbReference type="ARBA" id="ARBA00022898"/>
    </source>
</evidence>
<feature type="domain" description="Tryptophan synthase beta chain-like PALP" evidence="8">
    <location>
        <begin position="418"/>
        <end position="704"/>
    </location>
</feature>
<reference evidence="9" key="1">
    <citation type="submission" date="2016-11" db="UniProtKB">
        <authorList>
            <consortium name="WormBaseParasite"/>
        </authorList>
    </citation>
    <scope>IDENTIFICATION</scope>
    <source>
        <strain evidence="9">pt0022</strain>
    </source>
</reference>
<comment type="pathway">
    <text evidence="2">Amino-acid biosynthesis; L-cysteine biosynthesis; L-cysteine from L-homocysteine and L-serine: step 1/2.</text>
</comment>
<evidence type="ECO:0000256" key="4">
    <source>
        <dbReference type="ARBA" id="ARBA00011245"/>
    </source>
</evidence>
<accession>A0A1I8ED31</accession>
<dbReference type="PROSITE" id="PS00901">
    <property type="entry name" value="CYS_SYNTHASE"/>
    <property type="match status" value="1"/>
</dbReference>
<name>A0A1I8ED31_WUCBA</name>
<dbReference type="GO" id="GO:0006535">
    <property type="term" value="P:cysteine biosynthetic process from serine"/>
    <property type="evidence" value="ECO:0007669"/>
    <property type="project" value="InterPro"/>
</dbReference>
<evidence type="ECO:0000256" key="3">
    <source>
        <dbReference type="ARBA" id="ARBA00007103"/>
    </source>
</evidence>
<sequence length="710" mass="78160">MISEFVDKIIVDDVLPYNEKVKHEKSWYEKALLKDAPHQYRKLRLPNGKPVDNVLGAIGGTPLVKLNRIPQSMDAKMEFLNPSGSIKDRVAERMIDIAERTKILKPGMTLIEPSTGNTGISLAMVGAVKGYKSVIVTDKISTEKMSVINELSGKIIPTQDSVPYDSPFSYFGVAFEMRQKDKDNSLVLDQYLNPGNPIAHYESTAAEILHALDKKIDMIVIGAGTGGTVSGVGRRIREECANATIVGVDSEGSVISSAGDEEKAAFVEVEGIGCHFVPPLLDYNVVDKWIKVNDVDTFKMARRLIREEGLLVGGSSGSNMVAAMRECQKLKKGQNCVVILPDGIRNYMSKFLNDEWMLKRCFMEPIQQIPIMPSEQEDEVEVEHARSEEERIAAPKRINGEAAENVKYEKKMVIDNILEAIGETPLVRLNYIPKMFDVKCDYLNPGGSIKDRIAYRMVELAEEMGKLKPGMTIIEPSSGNTGIGLALVAAVKGYRCIIVMPEKMSQEKENILLALGAEVVRTPTEASFLDLKSHIGVAFRLQKELPNAIILDQYTNIANPLEHYDKTAEELLYALDDNLDMLVAGAGTGGTISGIGHKLKEVCPKCKIVGVDPIGSILSDPEHSEVSAYEVEGIGYDFIPTVLDRDIINLWMRSNDKDSFETSRLLAKHEGLLCGGSAGANVFCAMQAAKELTENQRCVVILPDGITNYM</sequence>
<dbReference type="STRING" id="6293.A0A1I8ED31"/>
<keyword evidence="6" id="KW-0663">Pyridoxal phosphate</keyword>
<dbReference type="GO" id="GO:0030170">
    <property type="term" value="F:pyridoxal phosphate binding"/>
    <property type="evidence" value="ECO:0007669"/>
    <property type="project" value="UniProtKB-ARBA"/>
</dbReference>
<dbReference type="Gene3D" id="3.40.50.1100">
    <property type="match status" value="4"/>
</dbReference>
<dbReference type="WBParaSite" id="maker-PairedContig_1445-snap-gene-0.10-mRNA-1">
    <property type="protein sequence ID" value="maker-PairedContig_1445-snap-gene-0.10-mRNA-1"/>
    <property type="gene ID" value="maker-PairedContig_1445-snap-gene-0.10"/>
</dbReference>
<dbReference type="FunFam" id="3.40.50.1100:FF:000003">
    <property type="entry name" value="Cystathionine beta-synthase"/>
    <property type="match status" value="2"/>
</dbReference>
<dbReference type="Pfam" id="PF00291">
    <property type="entry name" value="PALP"/>
    <property type="match status" value="2"/>
</dbReference>
<comment type="subunit">
    <text evidence="4">Monomer.</text>
</comment>
<dbReference type="InterPro" id="IPR036052">
    <property type="entry name" value="TrpB-like_PALP_sf"/>
</dbReference>
<dbReference type="InterPro" id="IPR001216">
    <property type="entry name" value="P-phosphate_BS"/>
</dbReference>
<evidence type="ECO:0000256" key="5">
    <source>
        <dbReference type="ARBA" id="ARBA00012041"/>
    </source>
</evidence>
<evidence type="ECO:0000256" key="7">
    <source>
        <dbReference type="ARBA" id="ARBA00047490"/>
    </source>
</evidence>
<comment type="cofactor">
    <cofactor evidence="1">
        <name>pyridoxal 5'-phosphate</name>
        <dbReference type="ChEBI" id="CHEBI:597326"/>
    </cofactor>
</comment>
<dbReference type="InterPro" id="IPR050214">
    <property type="entry name" value="Cys_Synth/Cystath_Beta-Synth"/>
</dbReference>
<feature type="domain" description="Tryptophan synthase beta chain-like PALP" evidence="8">
    <location>
        <begin position="55"/>
        <end position="342"/>
    </location>
</feature>
<dbReference type="CDD" id="cd01561">
    <property type="entry name" value="CBS_like"/>
    <property type="match status" value="2"/>
</dbReference>
<organism evidence="9">
    <name type="scientific">Wuchereria bancrofti</name>
    <dbReference type="NCBI Taxonomy" id="6293"/>
    <lineage>
        <taxon>Eukaryota</taxon>
        <taxon>Metazoa</taxon>
        <taxon>Ecdysozoa</taxon>
        <taxon>Nematoda</taxon>
        <taxon>Chromadorea</taxon>
        <taxon>Rhabditida</taxon>
        <taxon>Spirurina</taxon>
        <taxon>Spiruromorpha</taxon>
        <taxon>Filarioidea</taxon>
        <taxon>Onchocercidae</taxon>
        <taxon>Wuchereria</taxon>
    </lineage>
</organism>
<comment type="similarity">
    <text evidence="3">Belongs to the cysteine synthase/cystathionine beta-synthase family.</text>
</comment>